<proteinExistence type="predicted"/>
<evidence type="ECO:0000313" key="3">
    <source>
        <dbReference type="Proteomes" id="UP000315540"/>
    </source>
</evidence>
<protein>
    <submittedName>
        <fullName evidence="2">Uncharacterized protein</fullName>
    </submittedName>
</protein>
<dbReference type="PROSITE" id="PS51257">
    <property type="entry name" value="PROKAR_LIPOPROTEIN"/>
    <property type="match status" value="1"/>
</dbReference>
<dbReference type="AlphaFoldDB" id="A0A504JK13"/>
<gene>
    <name evidence="2" type="ORF">FHK87_05725</name>
</gene>
<keyword evidence="3" id="KW-1185">Reference proteome</keyword>
<reference evidence="2 3" key="1">
    <citation type="submission" date="2019-06" db="EMBL/GenBank/DDBJ databases">
        <authorList>
            <person name="Meng X."/>
        </authorList>
    </citation>
    <scope>NUCLEOTIDE SEQUENCE [LARGE SCALE GENOMIC DNA]</scope>
    <source>
        <strain evidence="2 3">M625</strain>
    </source>
</reference>
<dbReference type="OrthoDB" id="978531at2"/>
<accession>A0A504JK13</accession>
<dbReference type="EMBL" id="VFWZ01000002">
    <property type="protein sequence ID" value="TPN87089.1"/>
    <property type="molecule type" value="Genomic_DNA"/>
</dbReference>
<feature type="region of interest" description="Disordered" evidence="1">
    <location>
        <begin position="35"/>
        <end position="72"/>
    </location>
</feature>
<dbReference type="RefSeq" id="WP_140591231.1">
    <property type="nucleotide sequence ID" value="NZ_VFWZ01000002.1"/>
</dbReference>
<sequence>MKKIFYLISMAFILFLSSCEKSDLNDETGIKFAIDKDNVEPPGGQQGSAEDEGILNKIDKENVETPGGQGSD</sequence>
<dbReference type="Proteomes" id="UP000315540">
    <property type="component" value="Unassembled WGS sequence"/>
</dbReference>
<evidence type="ECO:0000256" key="1">
    <source>
        <dbReference type="SAM" id="MobiDB-lite"/>
    </source>
</evidence>
<organism evidence="2 3">
    <name type="scientific">Aquimarina algicola</name>
    <dbReference type="NCBI Taxonomy" id="2589995"/>
    <lineage>
        <taxon>Bacteria</taxon>
        <taxon>Pseudomonadati</taxon>
        <taxon>Bacteroidota</taxon>
        <taxon>Flavobacteriia</taxon>
        <taxon>Flavobacteriales</taxon>
        <taxon>Flavobacteriaceae</taxon>
        <taxon>Aquimarina</taxon>
    </lineage>
</organism>
<comment type="caution">
    <text evidence="2">The sequence shown here is derived from an EMBL/GenBank/DDBJ whole genome shotgun (WGS) entry which is preliminary data.</text>
</comment>
<name>A0A504JK13_9FLAO</name>
<evidence type="ECO:0000313" key="2">
    <source>
        <dbReference type="EMBL" id="TPN87089.1"/>
    </source>
</evidence>